<keyword evidence="2" id="KW-0378">Hydrolase</keyword>
<keyword evidence="3" id="KW-1185">Reference proteome</keyword>
<sequence>MLNVNTDAAVKGNPGPAGIGILISGQTIHEQIARPLEGLWDNHQAEFEAILQAMQWLIDHNLTDQMVFLHSDSKTAVDLLHQGTTKNKDFQPYLQAIYELEEYFSYITIDWRSQRHNKGADHLARQALQRARKNK</sequence>
<evidence type="ECO:0000313" key="2">
    <source>
        <dbReference type="EMBL" id="MDO5456842.1"/>
    </source>
</evidence>
<gene>
    <name evidence="2" type="ORF">Q4F26_00715</name>
</gene>
<proteinExistence type="predicted"/>
<dbReference type="InterPro" id="IPR036397">
    <property type="entry name" value="RNaseH_sf"/>
</dbReference>
<dbReference type="AlphaFoldDB" id="A0AA43RJV5"/>
<evidence type="ECO:0000313" key="3">
    <source>
        <dbReference type="Proteomes" id="UP001171751"/>
    </source>
</evidence>
<dbReference type="InterPro" id="IPR052929">
    <property type="entry name" value="RNase_H-like_EbsB-rel"/>
</dbReference>
<organism evidence="2 3">
    <name type="scientific">Atopococcus tabaci</name>
    <dbReference type="NCBI Taxonomy" id="269774"/>
    <lineage>
        <taxon>Bacteria</taxon>
        <taxon>Bacillati</taxon>
        <taxon>Bacillota</taxon>
        <taxon>Bacilli</taxon>
        <taxon>Lactobacillales</taxon>
        <taxon>Carnobacteriaceae</taxon>
        <taxon>Atopococcus</taxon>
    </lineage>
</organism>
<protein>
    <submittedName>
        <fullName evidence="2">Ribonuclease HI family protein</fullName>
        <ecNumber evidence="2">3.1.26.4</ecNumber>
    </submittedName>
</protein>
<comment type="caution">
    <text evidence="2">The sequence shown here is derived from an EMBL/GenBank/DDBJ whole genome shotgun (WGS) entry which is preliminary data.</text>
</comment>
<dbReference type="SUPFAM" id="SSF53098">
    <property type="entry name" value="Ribonuclease H-like"/>
    <property type="match status" value="1"/>
</dbReference>
<accession>A0AA43RJV5</accession>
<dbReference type="InterPro" id="IPR012337">
    <property type="entry name" value="RNaseH-like_sf"/>
</dbReference>
<dbReference type="Proteomes" id="UP001171751">
    <property type="component" value="Unassembled WGS sequence"/>
</dbReference>
<dbReference type="EMBL" id="JAUNQW010000002">
    <property type="protein sequence ID" value="MDO5456842.1"/>
    <property type="molecule type" value="Genomic_DNA"/>
</dbReference>
<dbReference type="EC" id="3.1.26.4" evidence="2"/>
<dbReference type="InterPro" id="IPR002156">
    <property type="entry name" value="RNaseH_domain"/>
</dbReference>
<dbReference type="PANTHER" id="PTHR47074">
    <property type="entry name" value="BNAC02G40300D PROTEIN"/>
    <property type="match status" value="1"/>
</dbReference>
<dbReference type="Gene3D" id="3.30.420.10">
    <property type="entry name" value="Ribonuclease H-like superfamily/Ribonuclease H"/>
    <property type="match status" value="1"/>
</dbReference>
<reference evidence="2" key="1">
    <citation type="submission" date="2023-07" db="EMBL/GenBank/DDBJ databases">
        <title>Between Cages and Wild: Unraveling the Impact of Captivity on Animal Microbiomes and Antimicrobial Resistance.</title>
        <authorList>
            <person name="Schmartz G.P."/>
            <person name="Rehner J."/>
            <person name="Schuff M.J."/>
            <person name="Becker S.L."/>
            <person name="Kravczyk M."/>
            <person name="Gurevich A."/>
            <person name="Francke R."/>
            <person name="Mueller R."/>
            <person name="Keller V."/>
            <person name="Keller A."/>
        </authorList>
    </citation>
    <scope>NUCLEOTIDE SEQUENCE</scope>
    <source>
        <strain evidence="2">S39M_St_73</strain>
    </source>
</reference>
<feature type="domain" description="RNase H type-1" evidence="1">
    <location>
        <begin position="1"/>
        <end position="129"/>
    </location>
</feature>
<dbReference type="GO" id="GO:0003676">
    <property type="term" value="F:nucleic acid binding"/>
    <property type="evidence" value="ECO:0007669"/>
    <property type="project" value="InterPro"/>
</dbReference>
<evidence type="ECO:0000259" key="1">
    <source>
        <dbReference type="PROSITE" id="PS50879"/>
    </source>
</evidence>
<dbReference type="GO" id="GO:0004523">
    <property type="term" value="F:RNA-DNA hybrid ribonuclease activity"/>
    <property type="evidence" value="ECO:0007669"/>
    <property type="project" value="UniProtKB-EC"/>
</dbReference>
<dbReference type="PROSITE" id="PS50879">
    <property type="entry name" value="RNASE_H_1"/>
    <property type="match status" value="1"/>
</dbReference>
<dbReference type="CDD" id="cd09279">
    <property type="entry name" value="RNase_HI_like"/>
    <property type="match status" value="1"/>
</dbReference>
<dbReference type="PANTHER" id="PTHR47074:SF73">
    <property type="entry name" value="OS04G0448401 PROTEIN"/>
    <property type="match status" value="1"/>
</dbReference>
<name>A0AA43RJV5_9LACT</name>
<dbReference type="Pfam" id="PF13456">
    <property type="entry name" value="RVT_3"/>
    <property type="match status" value="1"/>
</dbReference>